<keyword evidence="4" id="KW-0378">Hydrolase</keyword>
<keyword evidence="5" id="KW-1185">Reference proteome</keyword>
<dbReference type="EC" id="3.-.-.-" evidence="4"/>
<dbReference type="PANTHER" id="PTHR34216:SF3">
    <property type="entry name" value="POLY-BETA-1,6-N-ACETYL-D-GLUCOSAMINE N-DEACETYLASE"/>
    <property type="match status" value="1"/>
</dbReference>
<dbReference type="InterPro" id="IPR051398">
    <property type="entry name" value="Polysacch_Deacetylase"/>
</dbReference>
<feature type="domain" description="NodB homology" evidence="3">
    <location>
        <begin position="56"/>
        <end position="249"/>
    </location>
</feature>
<reference evidence="4 5" key="1">
    <citation type="submission" date="2024-10" db="EMBL/GenBank/DDBJ databases">
        <title>The Natural Products Discovery Center: Release of the First 8490 Sequenced Strains for Exploring Actinobacteria Biosynthetic Diversity.</title>
        <authorList>
            <person name="Kalkreuter E."/>
            <person name="Kautsar S.A."/>
            <person name="Yang D."/>
            <person name="Bader C.D."/>
            <person name="Teijaro C.N."/>
            <person name="Fluegel L."/>
            <person name="Davis C.M."/>
            <person name="Simpson J.R."/>
            <person name="Lauterbach L."/>
            <person name="Steele A.D."/>
            <person name="Gui C."/>
            <person name="Meng S."/>
            <person name="Li G."/>
            <person name="Viehrig K."/>
            <person name="Ye F."/>
            <person name="Su P."/>
            <person name="Kiefer A.F."/>
            <person name="Nichols A."/>
            <person name="Cepeda A.J."/>
            <person name="Yan W."/>
            <person name="Fan B."/>
            <person name="Jiang Y."/>
            <person name="Adhikari A."/>
            <person name="Zheng C.-J."/>
            <person name="Schuster L."/>
            <person name="Cowan T.M."/>
            <person name="Smanski M.J."/>
            <person name="Chevrette M.G."/>
            <person name="De Carvalho L.P.S."/>
            <person name="Shen B."/>
        </authorList>
    </citation>
    <scope>NUCLEOTIDE SEQUENCE [LARGE SCALE GENOMIC DNA]</scope>
    <source>
        <strain evidence="4 5">NPDC004045</strain>
    </source>
</reference>
<keyword evidence="2" id="KW-0732">Signal</keyword>
<evidence type="ECO:0000313" key="4">
    <source>
        <dbReference type="EMBL" id="MFF0546705.1"/>
    </source>
</evidence>
<evidence type="ECO:0000256" key="1">
    <source>
        <dbReference type="ARBA" id="ARBA00004613"/>
    </source>
</evidence>
<dbReference type="PROSITE" id="PS51677">
    <property type="entry name" value="NODB"/>
    <property type="match status" value="1"/>
</dbReference>
<organism evidence="4 5">
    <name type="scientific">Nocardia thailandica</name>
    <dbReference type="NCBI Taxonomy" id="257275"/>
    <lineage>
        <taxon>Bacteria</taxon>
        <taxon>Bacillati</taxon>
        <taxon>Actinomycetota</taxon>
        <taxon>Actinomycetes</taxon>
        <taxon>Mycobacteriales</taxon>
        <taxon>Nocardiaceae</taxon>
        <taxon>Nocardia</taxon>
    </lineage>
</organism>
<evidence type="ECO:0000256" key="2">
    <source>
        <dbReference type="ARBA" id="ARBA00022729"/>
    </source>
</evidence>
<comment type="subcellular location">
    <subcellularLocation>
        <location evidence="1">Secreted</location>
    </subcellularLocation>
</comment>
<dbReference type="GO" id="GO:0016787">
    <property type="term" value="F:hydrolase activity"/>
    <property type="evidence" value="ECO:0007669"/>
    <property type="project" value="UniProtKB-KW"/>
</dbReference>
<comment type="caution">
    <text evidence="4">The sequence shown here is derived from an EMBL/GenBank/DDBJ whole genome shotgun (WGS) entry which is preliminary data.</text>
</comment>
<name>A0ABW6PX37_9NOCA</name>
<dbReference type="RefSeq" id="WP_280302101.1">
    <property type="nucleotide sequence ID" value="NZ_JBIAMX010000025.1"/>
</dbReference>
<evidence type="ECO:0000259" key="3">
    <source>
        <dbReference type="PROSITE" id="PS51677"/>
    </source>
</evidence>
<proteinExistence type="predicted"/>
<accession>A0ABW6PX37</accession>
<dbReference type="Proteomes" id="UP001601444">
    <property type="component" value="Unassembled WGS sequence"/>
</dbReference>
<dbReference type="InterPro" id="IPR002509">
    <property type="entry name" value="NODB_dom"/>
</dbReference>
<dbReference type="InterPro" id="IPR011330">
    <property type="entry name" value="Glyco_hydro/deAcase_b/a-brl"/>
</dbReference>
<gene>
    <name evidence="4" type="ORF">ACFYTF_28105</name>
</gene>
<dbReference type="EMBL" id="JBIAMX010000025">
    <property type="protein sequence ID" value="MFF0546705.1"/>
    <property type="molecule type" value="Genomic_DNA"/>
</dbReference>
<dbReference type="Pfam" id="PF01522">
    <property type="entry name" value="Polysacc_deac_1"/>
    <property type="match status" value="1"/>
</dbReference>
<protein>
    <submittedName>
        <fullName evidence="4">Polysaccharide deacetylase family protein</fullName>
        <ecNumber evidence="4">3.-.-.-</ecNumber>
    </submittedName>
</protein>
<dbReference type="CDD" id="cd10918">
    <property type="entry name" value="CE4_NodB_like_5s_6s"/>
    <property type="match status" value="1"/>
</dbReference>
<sequence length="249" mass="27402">MHILMYHLVDDAVTDSMSVPLNRFRAQMQLLAEHYTVLTETDLHRMLAAGARPPSRSVLLTFDDGYTNTITTVLPILEQHGLPAVMAVCGGYLTPDRPRFTPHVVDLMADLAGVRRWVASGRSVAAHGYTHQRLTTATDLGLAWQVLGERETLADLLGAPPAMFVYPYGAYDLRVQRAVARVYPLAMATDEHHRVDIGHPYSLPRIQVDPSWSLSAFQAALDADTDPATAQYNARRVDIAAGRSSGVSR</sequence>
<dbReference type="SUPFAM" id="SSF88713">
    <property type="entry name" value="Glycoside hydrolase/deacetylase"/>
    <property type="match status" value="1"/>
</dbReference>
<dbReference type="PANTHER" id="PTHR34216">
    <property type="match status" value="1"/>
</dbReference>
<dbReference type="Gene3D" id="3.20.20.370">
    <property type="entry name" value="Glycoside hydrolase/deacetylase"/>
    <property type="match status" value="1"/>
</dbReference>
<evidence type="ECO:0000313" key="5">
    <source>
        <dbReference type="Proteomes" id="UP001601444"/>
    </source>
</evidence>